<name>A0A2J6X4J6_9CHLR</name>
<proteinExistence type="inferred from homology"/>
<keyword evidence="4 7" id="KW-0805">Transcription regulation</keyword>
<dbReference type="GO" id="GO:0008270">
    <property type="term" value="F:zinc ion binding"/>
    <property type="evidence" value="ECO:0007669"/>
    <property type="project" value="UniProtKB-UniRule"/>
</dbReference>
<evidence type="ECO:0000256" key="5">
    <source>
        <dbReference type="ARBA" id="ARBA00023125"/>
    </source>
</evidence>
<evidence type="ECO:0000256" key="8">
    <source>
        <dbReference type="SAM" id="MobiDB-lite"/>
    </source>
</evidence>
<keyword evidence="3 7" id="KW-0067">ATP-binding</keyword>
<evidence type="ECO:0000256" key="1">
    <source>
        <dbReference type="ARBA" id="ARBA00022491"/>
    </source>
</evidence>
<comment type="function">
    <text evidence="7">Negatively regulates transcription of bacterial ribonucleotide reductase nrd genes and operons by binding to NrdR-boxes.</text>
</comment>
<comment type="cofactor">
    <cofactor evidence="7">
        <name>Zn(2+)</name>
        <dbReference type="ChEBI" id="CHEBI:29105"/>
    </cofactor>
    <text evidence="7">Binds 1 zinc ion.</text>
</comment>
<dbReference type="InterPro" id="IPR055173">
    <property type="entry name" value="NrdR-like_N"/>
</dbReference>
<evidence type="ECO:0000313" key="11">
    <source>
        <dbReference type="Proteomes" id="UP000243376"/>
    </source>
</evidence>
<keyword evidence="6 7" id="KW-0804">Transcription</keyword>
<dbReference type="PROSITE" id="PS51161">
    <property type="entry name" value="ATP_CONE"/>
    <property type="match status" value="1"/>
</dbReference>
<protein>
    <recommendedName>
        <fullName evidence="7">Transcriptional repressor NrdR</fullName>
    </recommendedName>
</protein>
<feature type="domain" description="ATP-cone" evidence="9">
    <location>
        <begin position="49"/>
        <end position="139"/>
    </location>
</feature>
<keyword evidence="1 7" id="KW-0678">Repressor</keyword>
<evidence type="ECO:0000256" key="3">
    <source>
        <dbReference type="ARBA" id="ARBA00022840"/>
    </source>
</evidence>
<keyword evidence="7" id="KW-0863">Zinc-finger</keyword>
<dbReference type="GO" id="GO:0003677">
    <property type="term" value="F:DNA binding"/>
    <property type="evidence" value="ECO:0007669"/>
    <property type="project" value="UniProtKB-KW"/>
</dbReference>
<feature type="zinc finger region" evidence="7">
    <location>
        <begin position="3"/>
        <end position="34"/>
    </location>
</feature>
<dbReference type="InterPro" id="IPR003796">
    <property type="entry name" value="RNR_NrdR-like"/>
</dbReference>
<evidence type="ECO:0000313" key="10">
    <source>
        <dbReference type="EMBL" id="PMP81330.1"/>
    </source>
</evidence>
<dbReference type="AlphaFoldDB" id="A0A2J6X4J6"/>
<dbReference type="GO" id="GO:0045892">
    <property type="term" value="P:negative regulation of DNA-templated transcription"/>
    <property type="evidence" value="ECO:0007669"/>
    <property type="project" value="UniProtKB-UniRule"/>
</dbReference>
<accession>A0A2J6X4J6</accession>
<keyword evidence="7" id="KW-0479">Metal-binding</keyword>
<keyword evidence="2 7" id="KW-0547">Nucleotide-binding</keyword>
<comment type="similarity">
    <text evidence="7">Belongs to the NrdR family.</text>
</comment>
<dbReference type="EMBL" id="PNIQ01000553">
    <property type="protein sequence ID" value="PMP81330.1"/>
    <property type="molecule type" value="Genomic_DNA"/>
</dbReference>
<evidence type="ECO:0000256" key="6">
    <source>
        <dbReference type="ARBA" id="ARBA00023163"/>
    </source>
</evidence>
<reference evidence="10 11" key="1">
    <citation type="submission" date="2018-01" db="EMBL/GenBank/DDBJ databases">
        <title>Metagenomic assembled genomes from two thermal pools in the Uzon Caldera, Kamchatka, Russia.</title>
        <authorList>
            <person name="Wilkins L."/>
            <person name="Ettinger C."/>
        </authorList>
    </citation>
    <scope>NUCLEOTIDE SEQUENCE [LARGE SCALE GENOMIC DNA]</scope>
    <source>
        <strain evidence="10">ZAV-02</strain>
    </source>
</reference>
<dbReference type="GO" id="GO:0005524">
    <property type="term" value="F:ATP binding"/>
    <property type="evidence" value="ECO:0007669"/>
    <property type="project" value="UniProtKB-UniRule"/>
</dbReference>
<feature type="region of interest" description="Disordered" evidence="8">
    <location>
        <begin position="155"/>
        <end position="174"/>
    </location>
</feature>
<comment type="caution">
    <text evidence="10">The sequence shown here is derived from an EMBL/GenBank/DDBJ whole genome shotgun (WGS) entry which is preliminary data.</text>
</comment>
<evidence type="ECO:0000256" key="2">
    <source>
        <dbReference type="ARBA" id="ARBA00022741"/>
    </source>
</evidence>
<dbReference type="Pfam" id="PF22811">
    <property type="entry name" value="Zn_ribbon_NrdR"/>
    <property type="match status" value="1"/>
</dbReference>
<evidence type="ECO:0000259" key="9">
    <source>
        <dbReference type="PROSITE" id="PS51161"/>
    </source>
</evidence>
<organism evidence="10 11">
    <name type="scientific">Chloroflexus aggregans</name>
    <dbReference type="NCBI Taxonomy" id="152260"/>
    <lineage>
        <taxon>Bacteria</taxon>
        <taxon>Bacillati</taxon>
        <taxon>Chloroflexota</taxon>
        <taxon>Chloroflexia</taxon>
        <taxon>Chloroflexales</taxon>
        <taxon>Chloroflexineae</taxon>
        <taxon>Chloroflexaceae</taxon>
        <taxon>Chloroflexus</taxon>
    </lineage>
</organism>
<dbReference type="InterPro" id="IPR005144">
    <property type="entry name" value="ATP-cone_dom"/>
</dbReference>
<dbReference type="Proteomes" id="UP000243376">
    <property type="component" value="Unassembled WGS sequence"/>
</dbReference>
<dbReference type="NCBIfam" id="TIGR00244">
    <property type="entry name" value="transcriptional regulator NrdR"/>
    <property type="match status" value="1"/>
</dbReference>
<evidence type="ECO:0000256" key="7">
    <source>
        <dbReference type="HAMAP-Rule" id="MF_00440"/>
    </source>
</evidence>
<dbReference type="Pfam" id="PF03477">
    <property type="entry name" value="ATP-cone"/>
    <property type="match status" value="1"/>
</dbReference>
<keyword evidence="7" id="KW-0862">Zinc</keyword>
<gene>
    <name evidence="7" type="primary">nrdR</name>
    <name evidence="10" type="ORF">C0184_08370</name>
</gene>
<sequence>MRCPICHFPETDVIDTRKLYEGEVIRRRRKCRACGRRFTTYERIESVSLMVVKKDGTREPYDREKIARGVRTACYRRPVSADAIEQLVNEVETAVMATDQQEISSQFIGDAVMHRLRDLDEVAYIRFASVYRSFADIGKLREAVDELLEREGTRNSHLSAVTTDQGTTDNHSRM</sequence>
<dbReference type="PANTHER" id="PTHR30455">
    <property type="entry name" value="TRANSCRIPTIONAL REPRESSOR NRDR"/>
    <property type="match status" value="1"/>
</dbReference>
<dbReference type="HAMAP" id="MF_00440">
    <property type="entry name" value="NrdR"/>
    <property type="match status" value="1"/>
</dbReference>
<evidence type="ECO:0000256" key="4">
    <source>
        <dbReference type="ARBA" id="ARBA00023015"/>
    </source>
</evidence>
<dbReference type="PANTHER" id="PTHR30455:SF2">
    <property type="entry name" value="TRANSCRIPTIONAL REPRESSOR NRDR"/>
    <property type="match status" value="1"/>
</dbReference>
<keyword evidence="5 7" id="KW-0238">DNA-binding</keyword>